<evidence type="ECO:0000313" key="3">
    <source>
        <dbReference type="EMBL" id="MBC8610724.1"/>
    </source>
</evidence>
<dbReference type="InterPro" id="IPR036569">
    <property type="entry name" value="RpiB_LacA_LacB_sf"/>
</dbReference>
<dbReference type="GO" id="GO:0004751">
    <property type="term" value="F:ribose-5-phosphate isomerase activity"/>
    <property type="evidence" value="ECO:0007669"/>
    <property type="project" value="UniProtKB-EC"/>
</dbReference>
<organism evidence="3 4">
    <name type="scientific">Massiliimalia timonensis</name>
    <dbReference type="NCBI Taxonomy" id="1987501"/>
    <lineage>
        <taxon>Bacteria</taxon>
        <taxon>Bacillati</taxon>
        <taxon>Bacillota</taxon>
        <taxon>Clostridia</taxon>
        <taxon>Eubacteriales</taxon>
        <taxon>Oscillospiraceae</taxon>
        <taxon>Massiliimalia</taxon>
    </lineage>
</organism>
<dbReference type="InterPro" id="IPR004785">
    <property type="entry name" value="RpiB"/>
</dbReference>
<dbReference type="SUPFAM" id="SSF89623">
    <property type="entry name" value="Ribose/Galactose isomerase RpiB/AlsB"/>
    <property type="match status" value="1"/>
</dbReference>
<keyword evidence="2 3" id="KW-0413">Isomerase</keyword>
<dbReference type="PANTHER" id="PTHR43732">
    <property type="entry name" value="RIBOSE 5-PHOSPHATE ISOMERASE-RELATED"/>
    <property type="match status" value="1"/>
</dbReference>
<comment type="caution">
    <text evidence="3">The sequence shown here is derived from an EMBL/GenBank/DDBJ whole genome shotgun (WGS) entry which is preliminary data.</text>
</comment>
<dbReference type="AlphaFoldDB" id="A0A8J6P7B0"/>
<proteinExistence type="inferred from homology"/>
<dbReference type="PANTHER" id="PTHR43732:SF1">
    <property type="entry name" value="RIBOSE 5-PHOSPHATE ISOMERASE"/>
    <property type="match status" value="1"/>
</dbReference>
<dbReference type="NCBIfam" id="TIGR00689">
    <property type="entry name" value="rpiB_lacA_lacB"/>
    <property type="match status" value="1"/>
</dbReference>
<dbReference type="NCBIfam" id="NF004051">
    <property type="entry name" value="PRK05571.1"/>
    <property type="match status" value="1"/>
</dbReference>
<dbReference type="RefSeq" id="WP_187536421.1">
    <property type="nucleotide sequence ID" value="NZ_JACRTL010000003.1"/>
</dbReference>
<dbReference type="PIRSF" id="PIRSF005384">
    <property type="entry name" value="RpiB_LacA_B"/>
    <property type="match status" value="1"/>
</dbReference>
<evidence type="ECO:0000256" key="2">
    <source>
        <dbReference type="ARBA" id="ARBA00023235"/>
    </source>
</evidence>
<comment type="similarity">
    <text evidence="1">Belongs to the LacAB/RpiB family.</text>
</comment>
<dbReference type="InterPro" id="IPR051812">
    <property type="entry name" value="SPI_LacAB/RpiB"/>
</dbReference>
<sequence>MKTIVIGCDNAAVEMKNTIINFVRSLGYEVENMGCDSSDDPTNYPTIAKAVCENIIQSGYEKNGILVCGTGIGMAMTANKFKGIRAAVCHDNFSAERSKLSNNANVLCMGARVIGPELAKKITKEWLSLTFTDGSSTPKVQEILTIETENMK</sequence>
<accession>A0A8J6P7B0</accession>
<dbReference type="InterPro" id="IPR003500">
    <property type="entry name" value="RpiB_LacA_LacB"/>
</dbReference>
<dbReference type="Gene3D" id="3.40.1400.10">
    <property type="entry name" value="Sugar-phosphate isomerase, RpiB/LacA/LacB"/>
    <property type="match status" value="1"/>
</dbReference>
<dbReference type="EMBL" id="JACRTL010000003">
    <property type="protein sequence ID" value="MBC8610724.1"/>
    <property type="molecule type" value="Genomic_DNA"/>
</dbReference>
<keyword evidence="4" id="KW-1185">Reference proteome</keyword>
<dbReference type="EC" id="5.3.1.6" evidence="3"/>
<evidence type="ECO:0000313" key="4">
    <source>
        <dbReference type="Proteomes" id="UP000632659"/>
    </source>
</evidence>
<dbReference type="GO" id="GO:0005975">
    <property type="term" value="P:carbohydrate metabolic process"/>
    <property type="evidence" value="ECO:0007669"/>
    <property type="project" value="InterPro"/>
</dbReference>
<reference evidence="3" key="1">
    <citation type="submission" date="2020-08" db="EMBL/GenBank/DDBJ databases">
        <title>Genome public.</title>
        <authorList>
            <person name="Liu C."/>
            <person name="Sun Q."/>
        </authorList>
    </citation>
    <scope>NUCLEOTIDE SEQUENCE</scope>
    <source>
        <strain evidence="3">NSJ-15</strain>
    </source>
</reference>
<dbReference type="Proteomes" id="UP000632659">
    <property type="component" value="Unassembled WGS sequence"/>
</dbReference>
<dbReference type="NCBIfam" id="TIGR01120">
    <property type="entry name" value="rpiB"/>
    <property type="match status" value="1"/>
</dbReference>
<gene>
    <name evidence="3" type="primary">rpiB</name>
    <name evidence="3" type="ORF">H8702_06250</name>
</gene>
<name>A0A8J6P7B0_9FIRM</name>
<evidence type="ECO:0000256" key="1">
    <source>
        <dbReference type="ARBA" id="ARBA00008754"/>
    </source>
</evidence>
<protein>
    <submittedName>
        <fullName evidence="3">Ribose 5-phosphate isomerase B</fullName>
        <ecNumber evidence="3">5.3.1.6</ecNumber>
    </submittedName>
</protein>
<dbReference type="Pfam" id="PF02502">
    <property type="entry name" value="LacAB_rpiB"/>
    <property type="match status" value="1"/>
</dbReference>